<reference evidence="3 4" key="1">
    <citation type="submission" date="2020-02" db="EMBL/GenBank/DDBJ databases">
        <title>Acidophilic actinobacteria isolated from forest soil.</title>
        <authorList>
            <person name="Golinska P."/>
        </authorList>
    </citation>
    <scope>NUCLEOTIDE SEQUENCE [LARGE SCALE GENOMIC DNA]</scope>
    <source>
        <strain evidence="3 4">NL8</strain>
    </source>
</reference>
<evidence type="ECO:0000313" key="3">
    <source>
        <dbReference type="EMBL" id="MBS2551272.1"/>
    </source>
</evidence>
<dbReference type="Gene3D" id="3.20.20.190">
    <property type="entry name" value="Phosphatidylinositol (PI) phosphodiesterase"/>
    <property type="match status" value="1"/>
</dbReference>
<gene>
    <name evidence="3" type="ORF">KGQ19_30825</name>
</gene>
<feature type="region of interest" description="Disordered" evidence="1">
    <location>
        <begin position="314"/>
        <end position="337"/>
    </location>
</feature>
<dbReference type="EMBL" id="JAAFYZ010000133">
    <property type="protein sequence ID" value="MBS2551272.1"/>
    <property type="molecule type" value="Genomic_DNA"/>
</dbReference>
<evidence type="ECO:0000313" key="4">
    <source>
        <dbReference type="Proteomes" id="UP000730482"/>
    </source>
</evidence>
<feature type="region of interest" description="Disordered" evidence="1">
    <location>
        <begin position="1"/>
        <end position="39"/>
    </location>
</feature>
<sequence>MQPLRRPEPRPHERRRSEPVSAAGPRVALRPGASGPALPRRTALQIPVIAHRGASEDVPEHTLAAYEAALLQGADGLECDVRLTADMQLVCVHDRRVNRTSNGRGVVSTLELAQLRQLDFGSWKQPASESESEYAEYPDLRREGAHRVLTLERLLELVVDHPRPVQMAIETKHPTRYAGLVEEHLVALLDRFGLAHPRLGETSPVRVMSFSAMSVRRIRRLAPSLETVLLLDRVPLRLRDGSLPRGVRIAGPGIHILRTHPEYVERLHSMGNRVHVWTVDQATDIDLCVELGVDAIISNRPKAVLARLGRDGTAHPAAARPGAAGLNAESPESFRFP</sequence>
<evidence type="ECO:0000256" key="1">
    <source>
        <dbReference type="SAM" id="MobiDB-lite"/>
    </source>
</evidence>
<dbReference type="Proteomes" id="UP000730482">
    <property type="component" value="Unassembled WGS sequence"/>
</dbReference>
<feature type="domain" description="GP-PDE" evidence="2">
    <location>
        <begin position="46"/>
        <end position="308"/>
    </location>
</feature>
<feature type="compositionally biased region" description="Basic and acidic residues" evidence="1">
    <location>
        <begin position="1"/>
        <end position="18"/>
    </location>
</feature>
<dbReference type="InterPro" id="IPR017946">
    <property type="entry name" value="PLC-like_Pdiesterase_TIM-brl"/>
</dbReference>
<dbReference type="Pfam" id="PF03009">
    <property type="entry name" value="GDPD"/>
    <property type="match status" value="1"/>
</dbReference>
<dbReference type="CDD" id="cd08582">
    <property type="entry name" value="GDPD_like_2"/>
    <property type="match status" value="1"/>
</dbReference>
<dbReference type="InterPro" id="IPR030395">
    <property type="entry name" value="GP_PDE_dom"/>
</dbReference>
<accession>A0ABS5KYX7</accession>
<organism evidence="3 4">
    <name type="scientific">Catenulispora pinistramenti</name>
    <dbReference type="NCBI Taxonomy" id="2705254"/>
    <lineage>
        <taxon>Bacteria</taxon>
        <taxon>Bacillati</taxon>
        <taxon>Actinomycetota</taxon>
        <taxon>Actinomycetes</taxon>
        <taxon>Catenulisporales</taxon>
        <taxon>Catenulisporaceae</taxon>
        <taxon>Catenulispora</taxon>
    </lineage>
</organism>
<name>A0ABS5KYX7_9ACTN</name>
<proteinExistence type="predicted"/>
<evidence type="ECO:0000259" key="2">
    <source>
        <dbReference type="PROSITE" id="PS51704"/>
    </source>
</evidence>
<keyword evidence="4" id="KW-1185">Reference proteome</keyword>
<dbReference type="PANTHER" id="PTHR46211:SF13">
    <property type="entry name" value="GLYCEROPHOSPHODIESTER PHOSPHODIESTERASE 1-RELATED"/>
    <property type="match status" value="1"/>
</dbReference>
<dbReference type="PROSITE" id="PS51704">
    <property type="entry name" value="GP_PDE"/>
    <property type="match status" value="1"/>
</dbReference>
<dbReference type="SUPFAM" id="SSF51695">
    <property type="entry name" value="PLC-like phosphodiesterases"/>
    <property type="match status" value="1"/>
</dbReference>
<protein>
    <submittedName>
        <fullName evidence="3">Glycerophosphodiester phosphodiesterase</fullName>
    </submittedName>
</protein>
<feature type="compositionally biased region" description="Low complexity" evidence="1">
    <location>
        <begin position="314"/>
        <end position="328"/>
    </location>
</feature>
<comment type="caution">
    <text evidence="3">The sequence shown here is derived from an EMBL/GenBank/DDBJ whole genome shotgun (WGS) entry which is preliminary data.</text>
</comment>
<dbReference type="PANTHER" id="PTHR46211">
    <property type="entry name" value="GLYCEROPHOSPHORYL DIESTER PHOSPHODIESTERASE"/>
    <property type="match status" value="1"/>
</dbReference>